<evidence type="ECO:0000256" key="1">
    <source>
        <dbReference type="SAM" id="SignalP"/>
    </source>
</evidence>
<evidence type="ECO:0000313" key="2">
    <source>
        <dbReference type="EMBL" id="UUI69982.1"/>
    </source>
</evidence>
<keyword evidence="1" id="KW-0732">Signal</keyword>
<gene>
    <name evidence="2" type="ORF">NP095_07765</name>
</gene>
<dbReference type="RefSeq" id="WP_232416479.1">
    <property type="nucleotide sequence ID" value="NZ_CP101990.1"/>
</dbReference>
<proteinExistence type="predicted"/>
<accession>A0ABY5KLE9</accession>
<dbReference type="Proteomes" id="UP001315860">
    <property type="component" value="Chromosome"/>
</dbReference>
<organism evidence="2 3">
    <name type="scientific">Aeromicrobium duanguangcaii</name>
    <dbReference type="NCBI Taxonomy" id="2968086"/>
    <lineage>
        <taxon>Bacteria</taxon>
        <taxon>Bacillati</taxon>
        <taxon>Actinomycetota</taxon>
        <taxon>Actinomycetes</taxon>
        <taxon>Propionibacteriales</taxon>
        <taxon>Nocardioidaceae</taxon>
        <taxon>Aeromicrobium</taxon>
    </lineage>
</organism>
<reference evidence="2 3" key="1">
    <citation type="submission" date="2022-07" db="EMBL/GenBank/DDBJ databases">
        <title>Novel species in genus Aeromicrobium.</title>
        <authorList>
            <person name="Ye L."/>
        </authorList>
    </citation>
    <scope>NUCLEOTIDE SEQUENCE [LARGE SCALE GENOMIC DNA]</scope>
    <source>
        <strain evidence="3">zg-Y50</strain>
    </source>
</reference>
<keyword evidence="3" id="KW-1185">Reference proteome</keyword>
<feature type="chain" id="PRO_5045661393" evidence="1">
    <location>
        <begin position="26"/>
        <end position="222"/>
    </location>
</feature>
<name>A0ABY5KLE9_9ACTN</name>
<dbReference type="EMBL" id="CP101990">
    <property type="protein sequence ID" value="UUI69982.1"/>
    <property type="molecule type" value="Genomic_DNA"/>
</dbReference>
<feature type="signal peptide" evidence="1">
    <location>
        <begin position="1"/>
        <end position="25"/>
    </location>
</feature>
<sequence>MLRRVFVVLFTVLLSSTLLSRPAEAKETNYSWSYVQPYTWHAKDLDRWFKLELTGKITARAWTTGSGKTTSFRFGQPKLHSPVLKVKVYSDKKMTKPAKVSKLALRQFHYDSSCKTSPSFSASLSTSKALSIGVSATRTCSEFTTAFMSSNFGKAASYKQSASGSVVEWKNLVKSAPGVSGGNKKKMTVCLSPEFKMVAYRGTNRSDQVTAPFPKLCVSNRA</sequence>
<evidence type="ECO:0000313" key="3">
    <source>
        <dbReference type="Proteomes" id="UP001315860"/>
    </source>
</evidence>
<protein>
    <submittedName>
        <fullName evidence="2">Uncharacterized protein</fullName>
    </submittedName>
</protein>